<feature type="coiled-coil region" evidence="5">
    <location>
        <begin position="73"/>
        <end position="114"/>
    </location>
</feature>
<dbReference type="InterPro" id="IPR011256">
    <property type="entry name" value="Reg_factor_effector_dom_sf"/>
</dbReference>
<protein>
    <submittedName>
        <fullName evidence="7">MerR family transcriptional regulator</fullName>
    </submittedName>
</protein>
<organism evidence="7 8">
    <name type="scientific">Candidatus Limousia pullorum</name>
    <dbReference type="NCBI Taxonomy" id="2840860"/>
    <lineage>
        <taxon>Bacteria</taxon>
        <taxon>Bacillati</taxon>
        <taxon>Bacillota</taxon>
        <taxon>Clostridia</taxon>
        <taxon>Eubacteriales</taxon>
        <taxon>Oscillospiraceae</taxon>
        <taxon>Oscillospiraceae incertae sedis</taxon>
        <taxon>Candidatus Limousia</taxon>
    </lineage>
</organism>
<dbReference type="CDD" id="cd01107">
    <property type="entry name" value="HTH_BmrR"/>
    <property type="match status" value="1"/>
</dbReference>
<dbReference type="SMART" id="SM00871">
    <property type="entry name" value="AraC_E_bind"/>
    <property type="match status" value="1"/>
</dbReference>
<gene>
    <name evidence="7" type="ORF">IAD22_01835</name>
</gene>
<keyword evidence="1" id="KW-0678">Repressor</keyword>
<dbReference type="EMBL" id="DVNG01000026">
    <property type="protein sequence ID" value="HIU49740.1"/>
    <property type="molecule type" value="Genomic_DNA"/>
</dbReference>
<reference evidence="7" key="1">
    <citation type="submission" date="2020-10" db="EMBL/GenBank/DDBJ databases">
        <authorList>
            <person name="Gilroy R."/>
        </authorList>
    </citation>
    <scope>NUCLEOTIDE SEQUENCE</scope>
    <source>
        <strain evidence="7">ChiGjej1B1-1684</strain>
    </source>
</reference>
<dbReference type="SMART" id="SM00422">
    <property type="entry name" value="HTH_MERR"/>
    <property type="match status" value="1"/>
</dbReference>
<comment type="caution">
    <text evidence="7">The sequence shown here is derived from an EMBL/GenBank/DDBJ whole genome shotgun (WGS) entry which is preliminary data.</text>
</comment>
<dbReference type="InterPro" id="IPR000551">
    <property type="entry name" value="MerR-type_HTH_dom"/>
</dbReference>
<dbReference type="SUPFAM" id="SSF55136">
    <property type="entry name" value="Probable bacterial effector-binding domain"/>
    <property type="match status" value="1"/>
</dbReference>
<dbReference type="Gene3D" id="1.10.1660.10">
    <property type="match status" value="1"/>
</dbReference>
<keyword evidence="5" id="KW-0175">Coiled coil</keyword>
<dbReference type="Pfam" id="PF06445">
    <property type="entry name" value="GyrI-like"/>
    <property type="match status" value="1"/>
</dbReference>
<feature type="domain" description="HTH merR-type" evidence="6">
    <location>
        <begin position="6"/>
        <end position="73"/>
    </location>
</feature>
<evidence type="ECO:0000313" key="8">
    <source>
        <dbReference type="Proteomes" id="UP000824118"/>
    </source>
</evidence>
<dbReference type="GO" id="GO:0003700">
    <property type="term" value="F:DNA-binding transcription factor activity"/>
    <property type="evidence" value="ECO:0007669"/>
    <property type="project" value="InterPro"/>
</dbReference>
<dbReference type="SUPFAM" id="SSF46955">
    <property type="entry name" value="Putative DNA-binding domain"/>
    <property type="match status" value="1"/>
</dbReference>
<proteinExistence type="predicted"/>
<dbReference type="Proteomes" id="UP000824118">
    <property type="component" value="Unassembled WGS sequence"/>
</dbReference>
<evidence type="ECO:0000256" key="5">
    <source>
        <dbReference type="SAM" id="Coils"/>
    </source>
</evidence>
<evidence type="ECO:0000259" key="6">
    <source>
        <dbReference type="PROSITE" id="PS50937"/>
    </source>
</evidence>
<dbReference type="PANTHER" id="PTHR30204">
    <property type="entry name" value="REDOX-CYCLING DRUG-SENSING TRANSCRIPTIONAL ACTIVATOR SOXR"/>
    <property type="match status" value="1"/>
</dbReference>
<dbReference type="InterPro" id="IPR010499">
    <property type="entry name" value="AraC_E-bd"/>
</dbReference>
<dbReference type="PANTHER" id="PTHR30204:SF69">
    <property type="entry name" value="MERR-FAMILY TRANSCRIPTIONAL REGULATOR"/>
    <property type="match status" value="1"/>
</dbReference>
<dbReference type="Pfam" id="PF13411">
    <property type="entry name" value="MerR_1"/>
    <property type="match status" value="1"/>
</dbReference>
<evidence type="ECO:0000256" key="3">
    <source>
        <dbReference type="ARBA" id="ARBA00023125"/>
    </source>
</evidence>
<accession>A0A9D1LXE0</accession>
<keyword evidence="2" id="KW-0805">Transcription regulation</keyword>
<dbReference type="InterPro" id="IPR047057">
    <property type="entry name" value="MerR_fam"/>
</dbReference>
<evidence type="ECO:0000256" key="1">
    <source>
        <dbReference type="ARBA" id="ARBA00022491"/>
    </source>
</evidence>
<dbReference type="GO" id="GO:0003677">
    <property type="term" value="F:DNA binding"/>
    <property type="evidence" value="ECO:0007669"/>
    <property type="project" value="UniProtKB-KW"/>
</dbReference>
<reference evidence="7" key="2">
    <citation type="journal article" date="2021" name="PeerJ">
        <title>Extensive microbial diversity within the chicken gut microbiome revealed by metagenomics and culture.</title>
        <authorList>
            <person name="Gilroy R."/>
            <person name="Ravi A."/>
            <person name="Getino M."/>
            <person name="Pursley I."/>
            <person name="Horton D.L."/>
            <person name="Alikhan N.F."/>
            <person name="Baker D."/>
            <person name="Gharbi K."/>
            <person name="Hall N."/>
            <person name="Watson M."/>
            <person name="Adriaenssens E.M."/>
            <person name="Foster-Nyarko E."/>
            <person name="Jarju S."/>
            <person name="Secka A."/>
            <person name="Antonio M."/>
            <person name="Oren A."/>
            <person name="Chaudhuri R.R."/>
            <person name="La Ragione R."/>
            <person name="Hildebrand F."/>
            <person name="Pallen M.J."/>
        </authorList>
    </citation>
    <scope>NUCLEOTIDE SEQUENCE</scope>
    <source>
        <strain evidence="7">ChiGjej1B1-1684</strain>
    </source>
</reference>
<dbReference type="AlphaFoldDB" id="A0A9D1LXE0"/>
<evidence type="ECO:0000313" key="7">
    <source>
        <dbReference type="EMBL" id="HIU49740.1"/>
    </source>
</evidence>
<name>A0A9D1LXE0_9FIRM</name>
<dbReference type="InterPro" id="IPR009061">
    <property type="entry name" value="DNA-bd_dom_put_sf"/>
</dbReference>
<dbReference type="PROSITE" id="PS50937">
    <property type="entry name" value="HTH_MERR_2"/>
    <property type="match status" value="1"/>
</dbReference>
<keyword evidence="4" id="KW-0804">Transcription</keyword>
<dbReference type="InterPro" id="IPR029442">
    <property type="entry name" value="GyrI-like"/>
</dbReference>
<evidence type="ECO:0000256" key="2">
    <source>
        <dbReference type="ARBA" id="ARBA00023015"/>
    </source>
</evidence>
<evidence type="ECO:0000256" key="4">
    <source>
        <dbReference type="ARBA" id="ARBA00023163"/>
    </source>
</evidence>
<keyword evidence="3" id="KW-0238">DNA-binding</keyword>
<dbReference type="Gene3D" id="3.20.80.10">
    <property type="entry name" value="Regulatory factor, effector binding domain"/>
    <property type="match status" value="1"/>
</dbReference>
<sequence length="272" mass="31570">MVDRKIGEVANLFGVNVKTLRFYQEAGILPPEYIDPETGYRYYSTKQFERLNTIKYLRALDVPLKQIKDFFDHREVDTMLDILKEQRKEVEEKIRNLEMIDRKISNRIEQLEKALPTNLNTPEIVTLPERTAVYLRDNISVEDDLEHPIRTLSKSYDIHDSIFLGKVGLTVSLENLNKRSFGDYSSVFVILDKEDNLPPLPQKIPGGMYGVIRFNGSHREAPEFYCILLDYLKENNMKITGDSIEITLIDYGLTNDTSKFVTEIQIPCKKIN</sequence>